<evidence type="ECO:0000256" key="3">
    <source>
        <dbReference type="ARBA" id="ARBA00009123"/>
    </source>
</evidence>
<keyword evidence="6" id="KW-0694">RNA-binding</keyword>
<comment type="caution">
    <text evidence="11">The sequence shown here is derived from an EMBL/GenBank/DDBJ whole genome shotgun (WGS) entry which is preliminary data.</text>
</comment>
<proteinExistence type="inferred from homology"/>
<comment type="subcellular location">
    <subcellularLocation>
        <location evidence="2">Cytoplasm</location>
    </subcellularLocation>
    <subcellularLocation>
        <location evidence="1">Nucleus</location>
    </subcellularLocation>
</comment>
<evidence type="ECO:0000313" key="12">
    <source>
        <dbReference type="Proteomes" id="UP001293254"/>
    </source>
</evidence>
<dbReference type="Proteomes" id="UP001293254">
    <property type="component" value="Unassembled WGS sequence"/>
</dbReference>
<dbReference type="AlphaFoldDB" id="A0AAE2CB79"/>
<evidence type="ECO:0000256" key="1">
    <source>
        <dbReference type="ARBA" id="ARBA00004123"/>
    </source>
</evidence>
<feature type="region of interest" description="Disordered" evidence="10">
    <location>
        <begin position="144"/>
        <end position="187"/>
    </location>
</feature>
<evidence type="ECO:0000256" key="5">
    <source>
        <dbReference type="ARBA" id="ARBA00022664"/>
    </source>
</evidence>
<dbReference type="GO" id="GO:0071004">
    <property type="term" value="C:U2-type prespliceosome"/>
    <property type="evidence" value="ECO:0007669"/>
    <property type="project" value="TreeGrafter"/>
</dbReference>
<dbReference type="EMBL" id="JACGWO010000011">
    <property type="protein sequence ID" value="KAK4415804.1"/>
    <property type="molecule type" value="Genomic_DNA"/>
</dbReference>
<dbReference type="Gene3D" id="2.30.30.100">
    <property type="match status" value="1"/>
</dbReference>
<dbReference type="GO" id="GO:0071013">
    <property type="term" value="C:catalytic step 2 spliceosome"/>
    <property type="evidence" value="ECO:0007669"/>
    <property type="project" value="TreeGrafter"/>
</dbReference>
<feature type="compositionally biased region" description="Pro residues" evidence="10">
    <location>
        <begin position="147"/>
        <end position="167"/>
    </location>
</feature>
<evidence type="ECO:0000256" key="9">
    <source>
        <dbReference type="ARBA" id="ARBA00023274"/>
    </source>
</evidence>
<keyword evidence="7" id="KW-0508">mRNA splicing</keyword>
<dbReference type="InterPro" id="IPR010920">
    <property type="entry name" value="LSM_dom_sf"/>
</dbReference>
<keyword evidence="5" id="KW-0507">mRNA processing</keyword>
<dbReference type="InterPro" id="IPR050914">
    <property type="entry name" value="snRNP_SmB/NAA38-like"/>
</dbReference>
<dbReference type="GO" id="GO:0005687">
    <property type="term" value="C:U4 snRNP"/>
    <property type="evidence" value="ECO:0007669"/>
    <property type="project" value="TreeGrafter"/>
</dbReference>
<evidence type="ECO:0000256" key="7">
    <source>
        <dbReference type="ARBA" id="ARBA00023187"/>
    </source>
</evidence>
<evidence type="ECO:0000256" key="4">
    <source>
        <dbReference type="ARBA" id="ARBA00022490"/>
    </source>
</evidence>
<keyword evidence="8" id="KW-0539">Nucleus</keyword>
<dbReference type="GO" id="GO:0005686">
    <property type="term" value="C:U2 snRNP"/>
    <property type="evidence" value="ECO:0007669"/>
    <property type="project" value="TreeGrafter"/>
</dbReference>
<comment type="similarity">
    <text evidence="3">Belongs to the snRNP SmB/SmN family.</text>
</comment>
<keyword evidence="9 11" id="KW-0687">Ribonucleoprotein</keyword>
<dbReference type="GO" id="GO:0005682">
    <property type="term" value="C:U5 snRNP"/>
    <property type="evidence" value="ECO:0007669"/>
    <property type="project" value="TreeGrafter"/>
</dbReference>
<dbReference type="GO" id="GO:0005685">
    <property type="term" value="C:U1 snRNP"/>
    <property type="evidence" value="ECO:0007669"/>
    <property type="project" value="TreeGrafter"/>
</dbReference>
<gene>
    <name evidence="11" type="ORF">Salat_2687800</name>
</gene>
<dbReference type="GO" id="GO:0046540">
    <property type="term" value="C:U4/U6 x U5 tri-snRNP complex"/>
    <property type="evidence" value="ECO:0007669"/>
    <property type="project" value="TreeGrafter"/>
</dbReference>
<feature type="compositionally biased region" description="Pro residues" evidence="10">
    <location>
        <begin position="178"/>
        <end position="187"/>
    </location>
</feature>
<keyword evidence="12" id="KW-1185">Reference proteome</keyword>
<dbReference type="PANTHER" id="PTHR10701">
    <property type="entry name" value="SMALL NUCLEAR RIBONUCLEOPROTEIN-ASSOCIATED PROTEIN B AND N"/>
    <property type="match status" value="1"/>
</dbReference>
<evidence type="ECO:0000256" key="6">
    <source>
        <dbReference type="ARBA" id="ARBA00022884"/>
    </source>
</evidence>
<dbReference type="SUPFAM" id="SSF50182">
    <property type="entry name" value="Sm-like ribonucleoproteins"/>
    <property type="match status" value="1"/>
</dbReference>
<dbReference type="GO" id="GO:0005737">
    <property type="term" value="C:cytoplasm"/>
    <property type="evidence" value="ECO:0007669"/>
    <property type="project" value="UniProtKB-SubCell"/>
</dbReference>
<evidence type="ECO:0000313" key="11">
    <source>
        <dbReference type="EMBL" id="KAK4415804.1"/>
    </source>
</evidence>
<evidence type="ECO:0000256" key="10">
    <source>
        <dbReference type="SAM" id="MobiDB-lite"/>
    </source>
</evidence>
<reference evidence="11" key="2">
    <citation type="journal article" date="2024" name="Plant">
        <title>Genomic evolution and insights into agronomic trait innovations of Sesamum species.</title>
        <authorList>
            <person name="Miao H."/>
            <person name="Wang L."/>
            <person name="Qu L."/>
            <person name="Liu H."/>
            <person name="Sun Y."/>
            <person name="Le M."/>
            <person name="Wang Q."/>
            <person name="Wei S."/>
            <person name="Zheng Y."/>
            <person name="Lin W."/>
            <person name="Duan Y."/>
            <person name="Cao H."/>
            <person name="Xiong S."/>
            <person name="Wang X."/>
            <person name="Wei L."/>
            <person name="Li C."/>
            <person name="Ma Q."/>
            <person name="Ju M."/>
            <person name="Zhao R."/>
            <person name="Li G."/>
            <person name="Mu C."/>
            <person name="Tian Q."/>
            <person name="Mei H."/>
            <person name="Zhang T."/>
            <person name="Gao T."/>
            <person name="Zhang H."/>
        </authorList>
    </citation>
    <scope>NUCLEOTIDE SEQUENCE</scope>
    <source>
        <strain evidence="11">3651</strain>
    </source>
</reference>
<accession>A0AAE2CB79</accession>
<reference evidence="11" key="1">
    <citation type="submission" date="2020-06" db="EMBL/GenBank/DDBJ databases">
        <authorList>
            <person name="Li T."/>
            <person name="Hu X."/>
            <person name="Zhang T."/>
            <person name="Song X."/>
            <person name="Zhang H."/>
            <person name="Dai N."/>
            <person name="Sheng W."/>
            <person name="Hou X."/>
            <person name="Wei L."/>
        </authorList>
    </citation>
    <scope>NUCLEOTIDE SEQUENCE</scope>
    <source>
        <strain evidence="11">3651</strain>
        <tissue evidence="11">Leaf</tissue>
    </source>
</reference>
<dbReference type="PANTHER" id="PTHR10701:SF0">
    <property type="entry name" value="SMALL NUCLEAR RIBONUCLEOPROTEIN-ASSOCIATED PROTEIN B"/>
    <property type="match status" value="1"/>
</dbReference>
<sequence length="187" mass="20835">MLMSKSSKILHCINYPMRVTIQDGRQLIEKFMAFNRHMNLNIWGKEVISLTVEGLPTPDNSHLKTISSNAILEPGIGCSVVISCKWLPRRGGFHRGPEGRCLLRHNLGPLYSHQVGLLLHLSLDRGHRPSNNEGSTIAWAARLRMPRGPPPSQQAPRLCMPPPPPPGGQVQMFGPPRLEMPPPQNQQ</sequence>
<keyword evidence="4" id="KW-0963">Cytoplasm</keyword>
<protein>
    <submittedName>
        <fullName evidence="11">Small nuclear ribonucleoprotein-associated protein B</fullName>
    </submittedName>
</protein>
<dbReference type="GO" id="GO:0070990">
    <property type="term" value="F:snRNP binding"/>
    <property type="evidence" value="ECO:0007669"/>
    <property type="project" value="TreeGrafter"/>
</dbReference>
<name>A0AAE2CB79_9LAMI</name>
<evidence type="ECO:0000256" key="2">
    <source>
        <dbReference type="ARBA" id="ARBA00004496"/>
    </source>
</evidence>
<dbReference type="GO" id="GO:0000398">
    <property type="term" value="P:mRNA splicing, via spliceosome"/>
    <property type="evidence" value="ECO:0007669"/>
    <property type="project" value="TreeGrafter"/>
</dbReference>
<evidence type="ECO:0000256" key="8">
    <source>
        <dbReference type="ARBA" id="ARBA00023242"/>
    </source>
</evidence>
<dbReference type="GO" id="GO:0003723">
    <property type="term" value="F:RNA binding"/>
    <property type="evidence" value="ECO:0007669"/>
    <property type="project" value="UniProtKB-KW"/>
</dbReference>
<organism evidence="11 12">
    <name type="scientific">Sesamum alatum</name>
    <dbReference type="NCBI Taxonomy" id="300844"/>
    <lineage>
        <taxon>Eukaryota</taxon>
        <taxon>Viridiplantae</taxon>
        <taxon>Streptophyta</taxon>
        <taxon>Embryophyta</taxon>
        <taxon>Tracheophyta</taxon>
        <taxon>Spermatophyta</taxon>
        <taxon>Magnoliopsida</taxon>
        <taxon>eudicotyledons</taxon>
        <taxon>Gunneridae</taxon>
        <taxon>Pentapetalae</taxon>
        <taxon>asterids</taxon>
        <taxon>lamiids</taxon>
        <taxon>Lamiales</taxon>
        <taxon>Pedaliaceae</taxon>
        <taxon>Sesamum</taxon>
    </lineage>
</organism>